<name>A0AB36TGP1_ACETH</name>
<evidence type="ECO:0008006" key="3">
    <source>
        <dbReference type="Google" id="ProtNLM"/>
    </source>
</evidence>
<proteinExistence type="predicted"/>
<sequence length="90" mass="9936">MSEAKKLNIGRELTDEELMEMTGGSTFSIQCQKDYTYKPSLPVVKYGVVIDEPEVVIKYGVGPIVGIKYGVEPIGPIQPMYGIKPVETLK</sequence>
<evidence type="ECO:0000313" key="2">
    <source>
        <dbReference type="Proteomes" id="UP000223596"/>
    </source>
</evidence>
<organism evidence="1 2">
    <name type="scientific">Acetivibrio thermocellus AD2</name>
    <dbReference type="NCBI Taxonomy" id="1138384"/>
    <lineage>
        <taxon>Bacteria</taxon>
        <taxon>Bacillati</taxon>
        <taxon>Bacillota</taxon>
        <taxon>Clostridia</taxon>
        <taxon>Eubacteriales</taxon>
        <taxon>Oscillospiraceae</taxon>
        <taxon>Acetivibrio</taxon>
    </lineage>
</organism>
<comment type="caution">
    <text evidence="1">The sequence shown here is derived from an EMBL/GenBank/DDBJ whole genome shotgun (WGS) entry which is preliminary data.</text>
</comment>
<dbReference type="AlphaFoldDB" id="A0AB36TGP1"/>
<dbReference type="EMBL" id="PDBW01000001">
    <property type="protein sequence ID" value="PFH02983.1"/>
    <property type="molecule type" value="Genomic_DNA"/>
</dbReference>
<dbReference type="GeneID" id="35804851"/>
<evidence type="ECO:0000313" key="1">
    <source>
        <dbReference type="EMBL" id="PFH02983.1"/>
    </source>
</evidence>
<gene>
    <name evidence="1" type="ORF">M972_111777</name>
</gene>
<accession>A0AB36TGP1</accession>
<protein>
    <recommendedName>
        <fullName evidence="3">Bacteriocin-type signal sequence-containing protein</fullName>
    </recommendedName>
</protein>
<dbReference type="RefSeq" id="WP_003517578.1">
    <property type="nucleotide sequence ID" value="NZ_CP013828.1"/>
</dbReference>
<dbReference type="SMR" id="A0AB36TGP1"/>
<dbReference type="Proteomes" id="UP000223596">
    <property type="component" value="Unassembled WGS sequence"/>
</dbReference>
<reference evidence="1 2" key="1">
    <citation type="submission" date="2017-09" db="EMBL/GenBank/DDBJ databases">
        <title>Evaluation of Pacific Biosciences Sequencing Technology to Finishing C. thermocellum Genome Sequences.</title>
        <authorList>
            <person name="Brown S."/>
        </authorList>
    </citation>
    <scope>NUCLEOTIDE SEQUENCE [LARGE SCALE GENOMIC DNA]</scope>
    <source>
        <strain evidence="1 2">AD2</strain>
    </source>
</reference>